<dbReference type="KEGG" id="ag:AAN65234"/>
<feature type="domain" description="Carrier" evidence="1">
    <location>
        <begin position="8"/>
        <end position="86"/>
    </location>
</feature>
<evidence type="ECO:0000313" key="2">
    <source>
        <dbReference type="EMBL" id="AAN65234.1"/>
    </source>
</evidence>
<dbReference type="AlphaFoldDB" id="Q8GHB7"/>
<dbReference type="Gene3D" id="1.10.1200.10">
    <property type="entry name" value="ACP-like"/>
    <property type="match status" value="1"/>
</dbReference>
<protein>
    <submittedName>
        <fullName evidence="2">CloN5</fullName>
    </submittedName>
</protein>
<dbReference type="SUPFAM" id="SSF47336">
    <property type="entry name" value="ACP-like"/>
    <property type="match status" value="1"/>
</dbReference>
<name>Q8GHB7_STRRC</name>
<dbReference type="Pfam" id="PF00550">
    <property type="entry name" value="PP-binding"/>
    <property type="match status" value="1"/>
</dbReference>
<evidence type="ECO:0000259" key="1">
    <source>
        <dbReference type="PROSITE" id="PS50075"/>
    </source>
</evidence>
<organism evidence="2">
    <name type="scientific">Streptomyces roseochromogenus subsp. oscitans</name>
    <dbReference type="NCBI Taxonomy" id="149682"/>
    <lineage>
        <taxon>Bacteria</taxon>
        <taxon>Bacillati</taxon>
        <taxon>Actinomycetota</taxon>
        <taxon>Actinomycetes</taxon>
        <taxon>Kitasatosporales</taxon>
        <taxon>Streptomycetaceae</taxon>
        <taxon>Streptomyces</taxon>
    </lineage>
</organism>
<dbReference type="PROSITE" id="PS50075">
    <property type="entry name" value="CARRIER"/>
    <property type="match status" value="1"/>
</dbReference>
<dbReference type="EMBL" id="AF329398">
    <property type="protein sequence ID" value="AAN65234.1"/>
    <property type="molecule type" value="Genomic_DNA"/>
</dbReference>
<proteinExistence type="predicted"/>
<dbReference type="InterPro" id="IPR009081">
    <property type="entry name" value="PP-bd_ACP"/>
</dbReference>
<gene>
    <name evidence="2" type="primary">cloN5</name>
</gene>
<sequence length="89" mass="9798">MTTQTREDISSELLTFIRESFLAGDPEGELDADTPLLELGILNSLNTATLIAHLGERFGVHVPLMDVTATTFKSVRTLSEIVHESLSRK</sequence>
<accession>Q8GHB7</accession>
<dbReference type="BioCyc" id="MetaCyc:MONOMER-22089"/>
<reference evidence="2" key="1">
    <citation type="journal article" date="2002" name="Microbiology">
        <title>Molecular cloning and sequence analysis of the clorobiocin biosynthetic gene cluster: new insights into the biosynthesis of aminocoumarin antibiotics.</title>
        <authorList>
            <person name="Pojer F."/>
            <person name="Li S.M."/>
            <person name="Heide L."/>
        </authorList>
    </citation>
    <scope>NUCLEOTIDE SEQUENCE</scope>
    <source>
        <strain evidence="2">DS 12.976</strain>
    </source>
</reference>
<dbReference type="InterPro" id="IPR036736">
    <property type="entry name" value="ACP-like_sf"/>
</dbReference>